<dbReference type="HOGENOM" id="CLU_2880267_0_0_9"/>
<dbReference type="AlphaFoldDB" id="G9ZRP7"/>
<sequence length="63" mass="7421">MKEFYKEHPKKIVVNDRHGHELIIKPGMITNYNNYFKVTIEYINGDIYSSEKGFSQKNPSSKN</sequence>
<dbReference type="RefSeq" id="WP_008214311.1">
    <property type="nucleotide sequence ID" value="NZ_JH415055.1"/>
</dbReference>
<reference evidence="1 2" key="1">
    <citation type="submission" date="2011-09" db="EMBL/GenBank/DDBJ databases">
        <authorList>
            <person name="Weinstock G."/>
            <person name="Sodergren E."/>
            <person name="Clifton S."/>
            <person name="Fulton L."/>
            <person name="Fulton B."/>
            <person name="Courtney L."/>
            <person name="Fronick C."/>
            <person name="Harrison M."/>
            <person name="Strong C."/>
            <person name="Farmer C."/>
            <person name="Delahaunty K."/>
            <person name="Markovic C."/>
            <person name="Hall O."/>
            <person name="Minx P."/>
            <person name="Tomlinson C."/>
            <person name="Mitreva M."/>
            <person name="Hou S."/>
            <person name="Chen J."/>
            <person name="Wollam A."/>
            <person name="Pepin K.H."/>
            <person name="Johnson M."/>
            <person name="Bhonagiri V."/>
            <person name="Zhang X."/>
            <person name="Suruliraj S."/>
            <person name="Warren W."/>
            <person name="Chinwalla A."/>
            <person name="Mardis E.R."/>
            <person name="Wilson R.K."/>
        </authorList>
    </citation>
    <scope>NUCLEOTIDE SEQUENCE [LARGE SCALE GENOMIC DNA]</scope>
    <source>
        <strain evidence="1 2">F0439</strain>
    </source>
</reference>
<name>G9ZRP7_9LACO</name>
<dbReference type="EMBL" id="AGEY01000184">
    <property type="protein sequence ID" value="EHL96265.1"/>
    <property type="molecule type" value="Genomic_DNA"/>
</dbReference>
<protein>
    <submittedName>
        <fullName evidence="1">Uncharacterized protein</fullName>
    </submittedName>
</protein>
<dbReference type="Proteomes" id="UP000004625">
    <property type="component" value="Unassembled WGS sequence"/>
</dbReference>
<keyword evidence="2" id="KW-1185">Reference proteome</keyword>
<evidence type="ECO:0000313" key="2">
    <source>
        <dbReference type="Proteomes" id="UP000004625"/>
    </source>
</evidence>
<organism evidence="1 2">
    <name type="scientific">Lentilactobacillus parafarraginis F0439</name>
    <dbReference type="NCBI Taxonomy" id="797515"/>
    <lineage>
        <taxon>Bacteria</taxon>
        <taxon>Bacillati</taxon>
        <taxon>Bacillota</taxon>
        <taxon>Bacilli</taxon>
        <taxon>Lactobacillales</taxon>
        <taxon>Lactobacillaceae</taxon>
        <taxon>Lentilactobacillus</taxon>
    </lineage>
</organism>
<accession>G9ZRP7</accession>
<evidence type="ECO:0000313" key="1">
    <source>
        <dbReference type="EMBL" id="EHL96265.1"/>
    </source>
</evidence>
<proteinExistence type="predicted"/>
<gene>
    <name evidence="1" type="ORF">HMPREF9103_02408</name>
</gene>
<comment type="caution">
    <text evidence="1">The sequence shown here is derived from an EMBL/GenBank/DDBJ whole genome shotgun (WGS) entry which is preliminary data.</text>
</comment>
<dbReference type="PATRIC" id="fig|797515.3.peg.2173"/>